<evidence type="ECO:0000313" key="3">
    <source>
        <dbReference type="Proteomes" id="UP001233999"/>
    </source>
</evidence>
<comment type="caution">
    <text evidence="2">The sequence shown here is derived from an EMBL/GenBank/DDBJ whole genome shotgun (WGS) entry which is preliminary data.</text>
</comment>
<feature type="compositionally biased region" description="Low complexity" evidence="1">
    <location>
        <begin position="302"/>
        <end position="314"/>
    </location>
</feature>
<feature type="region of interest" description="Disordered" evidence="1">
    <location>
        <begin position="215"/>
        <end position="251"/>
    </location>
</feature>
<sequence length="351" mass="37769">LMIVGLNEKCNVTLCYRKVLWICIAVELDETVCSWEIVPAELKLSPPTVNMASVQIWSTCNTRLSYEASVASEPPGCTSCERSLNYATKMARMLQSSTFDKADLIQGPTLAELNANDENLLEDLNFDDLLLPEENSYFISVPSVSQRFGGNIPPLVQVTNTNVNVCNNNQNSTLFTPSSFPPASMGFYKETFSSSSVPSSPMDPFVKINNTLPSSEALSPTSQHSSSSSLLLHSAASSVTPPPMGVSPLQQKHSTLHELLLKKEAFSASPERQLLGQSVPGTVSPMAMIAASPGPDTTQKIGRSTGCSSRLSSSAPTHLGLEQIWQRREPRQHLLSTGSLAEAGSTSSIST</sequence>
<dbReference type="GO" id="GO:0005634">
    <property type="term" value="C:nucleus"/>
    <property type="evidence" value="ECO:0007669"/>
    <property type="project" value="TreeGrafter"/>
</dbReference>
<name>A0AAD8A692_DIPPU</name>
<feature type="non-terminal residue" evidence="2">
    <location>
        <position position="1"/>
    </location>
</feature>
<dbReference type="AlphaFoldDB" id="A0AAD8A692"/>
<feature type="compositionally biased region" description="Low complexity" evidence="1">
    <location>
        <begin position="217"/>
        <end position="238"/>
    </location>
</feature>
<organism evidence="2 3">
    <name type="scientific">Diploptera punctata</name>
    <name type="common">Pacific beetle cockroach</name>
    <dbReference type="NCBI Taxonomy" id="6984"/>
    <lineage>
        <taxon>Eukaryota</taxon>
        <taxon>Metazoa</taxon>
        <taxon>Ecdysozoa</taxon>
        <taxon>Arthropoda</taxon>
        <taxon>Hexapoda</taxon>
        <taxon>Insecta</taxon>
        <taxon>Pterygota</taxon>
        <taxon>Neoptera</taxon>
        <taxon>Polyneoptera</taxon>
        <taxon>Dictyoptera</taxon>
        <taxon>Blattodea</taxon>
        <taxon>Blaberoidea</taxon>
        <taxon>Blaberidae</taxon>
        <taxon>Diplopterinae</taxon>
        <taxon>Diploptera</taxon>
    </lineage>
</organism>
<dbReference type="Proteomes" id="UP001233999">
    <property type="component" value="Unassembled WGS sequence"/>
</dbReference>
<dbReference type="GO" id="GO:0000981">
    <property type="term" value="F:DNA-binding transcription factor activity, RNA polymerase II-specific"/>
    <property type="evidence" value="ECO:0007669"/>
    <property type="project" value="TreeGrafter"/>
</dbReference>
<accession>A0AAD8A692</accession>
<feature type="region of interest" description="Disordered" evidence="1">
    <location>
        <begin position="293"/>
        <end position="315"/>
    </location>
</feature>
<dbReference type="EMBL" id="JASPKZ010003452">
    <property type="protein sequence ID" value="KAJ9593239.1"/>
    <property type="molecule type" value="Genomic_DNA"/>
</dbReference>
<reference evidence="2" key="2">
    <citation type="submission" date="2023-05" db="EMBL/GenBank/DDBJ databases">
        <authorList>
            <person name="Fouks B."/>
        </authorList>
    </citation>
    <scope>NUCLEOTIDE SEQUENCE</scope>
    <source>
        <strain evidence="2">Stay&amp;Tobe</strain>
        <tissue evidence="2">Testes</tissue>
    </source>
</reference>
<feature type="region of interest" description="Disordered" evidence="1">
    <location>
        <begin position="328"/>
        <end position="351"/>
    </location>
</feature>
<dbReference type="InterPro" id="IPR039165">
    <property type="entry name" value="CREBRF"/>
</dbReference>
<gene>
    <name evidence="2" type="ORF">L9F63_015212</name>
</gene>
<dbReference type="PANTHER" id="PTHR21552">
    <property type="entry name" value="ADULT RETINA PROTEIN"/>
    <property type="match status" value="1"/>
</dbReference>
<proteinExistence type="predicted"/>
<protein>
    <submittedName>
        <fullName evidence="2">Uncharacterized protein</fullName>
    </submittedName>
</protein>
<dbReference type="PANTHER" id="PTHR21552:SF2">
    <property type="entry name" value="CREB3 REGULATORY FACTOR"/>
    <property type="match status" value="1"/>
</dbReference>
<keyword evidence="3" id="KW-1185">Reference proteome</keyword>
<reference evidence="2" key="1">
    <citation type="journal article" date="2023" name="IScience">
        <title>Live-bearing cockroach genome reveals convergent evolutionary mechanisms linked to viviparity in insects and beyond.</title>
        <authorList>
            <person name="Fouks B."/>
            <person name="Harrison M.C."/>
            <person name="Mikhailova A.A."/>
            <person name="Marchal E."/>
            <person name="English S."/>
            <person name="Carruthers M."/>
            <person name="Jennings E.C."/>
            <person name="Chiamaka E.L."/>
            <person name="Frigard R.A."/>
            <person name="Pippel M."/>
            <person name="Attardo G.M."/>
            <person name="Benoit J.B."/>
            <person name="Bornberg-Bauer E."/>
            <person name="Tobe S.S."/>
        </authorList>
    </citation>
    <scope>NUCLEOTIDE SEQUENCE</scope>
    <source>
        <strain evidence="2">Stay&amp;Tobe</strain>
    </source>
</reference>
<evidence type="ECO:0000256" key="1">
    <source>
        <dbReference type="SAM" id="MobiDB-lite"/>
    </source>
</evidence>
<feature type="non-terminal residue" evidence="2">
    <location>
        <position position="351"/>
    </location>
</feature>
<feature type="compositionally biased region" description="Polar residues" evidence="1">
    <location>
        <begin position="334"/>
        <end position="351"/>
    </location>
</feature>
<dbReference type="GO" id="GO:0000977">
    <property type="term" value="F:RNA polymerase II transcription regulatory region sequence-specific DNA binding"/>
    <property type="evidence" value="ECO:0007669"/>
    <property type="project" value="TreeGrafter"/>
</dbReference>
<dbReference type="GO" id="GO:0006986">
    <property type="term" value="P:response to unfolded protein"/>
    <property type="evidence" value="ECO:0007669"/>
    <property type="project" value="InterPro"/>
</dbReference>
<evidence type="ECO:0000313" key="2">
    <source>
        <dbReference type="EMBL" id="KAJ9593239.1"/>
    </source>
</evidence>